<dbReference type="GO" id="GO:0004112">
    <property type="term" value="F:cyclic-nucleotide phosphodiesterase activity"/>
    <property type="evidence" value="ECO:0007669"/>
    <property type="project" value="InterPro"/>
</dbReference>
<dbReference type="PANTHER" id="PTHR42988">
    <property type="entry name" value="PHOSPHOHYDROLASE"/>
    <property type="match status" value="1"/>
</dbReference>
<dbReference type="STRING" id="1502745.SAMN02799620_01208"/>
<dbReference type="CDD" id="cd07402">
    <property type="entry name" value="MPP_GpdQ"/>
    <property type="match status" value="1"/>
</dbReference>
<dbReference type="PANTHER" id="PTHR42988:SF2">
    <property type="entry name" value="CYCLIC NUCLEOTIDE PHOSPHODIESTERASE CBUA0032-RELATED"/>
    <property type="match status" value="1"/>
</dbReference>
<comment type="similarity">
    <text evidence="4">Belongs to the cyclic nucleotide phosphodiesterase class-III family.</text>
</comment>
<dbReference type="EMBL" id="FMUB01000002">
    <property type="protein sequence ID" value="SCX08299.1"/>
    <property type="molecule type" value="Genomic_DNA"/>
</dbReference>
<evidence type="ECO:0000256" key="1">
    <source>
        <dbReference type="ARBA" id="ARBA00022723"/>
    </source>
</evidence>
<dbReference type="InterPro" id="IPR004843">
    <property type="entry name" value="Calcineurin-like_PHP"/>
</dbReference>
<evidence type="ECO:0000313" key="7">
    <source>
        <dbReference type="Proteomes" id="UP000199707"/>
    </source>
</evidence>
<keyword evidence="2" id="KW-0378">Hydrolase</keyword>
<dbReference type="AlphaFoldDB" id="A0A1G4VKX1"/>
<dbReference type="Gene3D" id="3.60.21.40">
    <property type="entry name" value="GpdQ, catalytic alpha/beta sandwich domain"/>
    <property type="match status" value="1"/>
</dbReference>
<keyword evidence="1" id="KW-0479">Metal-binding</keyword>
<evidence type="ECO:0000259" key="5">
    <source>
        <dbReference type="Pfam" id="PF00149"/>
    </source>
</evidence>
<dbReference type="Gene3D" id="3.30.750.180">
    <property type="entry name" value="GpdQ, beta-strand dimerisation domain"/>
    <property type="match status" value="1"/>
</dbReference>
<dbReference type="SUPFAM" id="SSF56300">
    <property type="entry name" value="Metallo-dependent phosphatases"/>
    <property type="match status" value="1"/>
</dbReference>
<dbReference type="GO" id="GO:0046872">
    <property type="term" value="F:metal ion binding"/>
    <property type="evidence" value="ECO:0007669"/>
    <property type="project" value="UniProtKB-KW"/>
</dbReference>
<dbReference type="Proteomes" id="UP000199707">
    <property type="component" value="Unassembled WGS sequence"/>
</dbReference>
<dbReference type="Pfam" id="PF00149">
    <property type="entry name" value="Metallophos"/>
    <property type="match status" value="1"/>
</dbReference>
<dbReference type="InterPro" id="IPR026575">
    <property type="entry name" value="GpdQ/CpdA-like"/>
</dbReference>
<reference evidence="7" key="1">
    <citation type="submission" date="2016-10" db="EMBL/GenBank/DDBJ databases">
        <authorList>
            <person name="Varghese N."/>
            <person name="Submissions S."/>
        </authorList>
    </citation>
    <scope>NUCLEOTIDE SEQUENCE [LARGE SCALE GENOMIC DNA]</scope>
    <source>
        <strain evidence="7">UNC267MFSha1.1M11</strain>
    </source>
</reference>
<evidence type="ECO:0000256" key="2">
    <source>
        <dbReference type="ARBA" id="ARBA00022801"/>
    </source>
</evidence>
<dbReference type="InterPro" id="IPR050884">
    <property type="entry name" value="CNP_phosphodiesterase-III"/>
</dbReference>
<dbReference type="RefSeq" id="WP_090354569.1">
    <property type="nucleotide sequence ID" value="NZ_FMUB01000002.1"/>
</dbReference>
<dbReference type="InterPro" id="IPR042281">
    <property type="entry name" value="GpdQ_beta-strand"/>
</dbReference>
<keyword evidence="3" id="KW-0408">Iron</keyword>
<organism evidence="6 7">
    <name type="scientific">Mycolicibacterium fluoranthenivorans</name>
    <dbReference type="NCBI Taxonomy" id="258505"/>
    <lineage>
        <taxon>Bacteria</taxon>
        <taxon>Bacillati</taxon>
        <taxon>Actinomycetota</taxon>
        <taxon>Actinomycetes</taxon>
        <taxon>Mycobacteriales</taxon>
        <taxon>Mycobacteriaceae</taxon>
        <taxon>Mycolicibacterium</taxon>
    </lineage>
</organism>
<evidence type="ECO:0000256" key="4">
    <source>
        <dbReference type="ARBA" id="ARBA00025742"/>
    </source>
</evidence>
<name>A0A1G4VKX1_9MYCO</name>
<dbReference type="InterPro" id="IPR029052">
    <property type="entry name" value="Metallo-depent_PP-like"/>
</dbReference>
<feature type="domain" description="Calcineurin-like phosphoesterase" evidence="5">
    <location>
        <begin position="1"/>
        <end position="197"/>
    </location>
</feature>
<evidence type="ECO:0000256" key="3">
    <source>
        <dbReference type="ARBA" id="ARBA00023004"/>
    </source>
</evidence>
<proteinExistence type="inferred from homology"/>
<evidence type="ECO:0000313" key="6">
    <source>
        <dbReference type="EMBL" id="SCX08299.1"/>
    </source>
</evidence>
<gene>
    <name evidence="6" type="ORF">SAMN02799620_01208</name>
</gene>
<sequence length="264" mass="29018">MLIAQLSDPHVRPNGVLYQGVVDSNRGFADAIEHVLTLDARPDLVLITGDLVDEGRPDEYAMVRDILTALPIPYLVIPGNHDDRARLREAFSDHGYLPLRGPLHYCVDDHPVRIIGLDSTVPGQHHGHLDQAGLDWLADTLAQKPDKPTVLMLHHPPLVSGIPYLDEYRYFDESSLRGVVARFGNVEAVLCGHVHRPLVKRWAGTVLCTSPSTATQIDLKFAATAGPSSHDGPRGYLLHSWSDRDGLVSHMVQLGTFAGPYPFA</sequence>
<accession>A0A1G4VKX1</accession>
<protein>
    <submittedName>
        <fullName evidence="6">3',5'-cyclic AMP phosphodiesterase CpdA</fullName>
    </submittedName>
</protein>
<dbReference type="InterPro" id="IPR042283">
    <property type="entry name" value="GpdQ_catalytic"/>
</dbReference>